<evidence type="ECO:0000256" key="6">
    <source>
        <dbReference type="PROSITE-ProRule" id="PRU00782"/>
    </source>
</evidence>
<keyword evidence="4 6" id="KW-0505">Motor protein</keyword>
<dbReference type="PRINTS" id="PR00193">
    <property type="entry name" value="MYOSINHEAVY"/>
</dbReference>
<evidence type="ECO:0000256" key="1">
    <source>
        <dbReference type="ARBA" id="ARBA00022741"/>
    </source>
</evidence>
<evidence type="ECO:0000256" key="4">
    <source>
        <dbReference type="ARBA" id="ARBA00023175"/>
    </source>
</evidence>
<evidence type="ECO:0000256" key="7">
    <source>
        <dbReference type="SAM" id="MobiDB-lite"/>
    </source>
</evidence>
<dbReference type="Gene3D" id="1.20.120.720">
    <property type="entry name" value="Myosin VI head, motor domain, U50 subdomain"/>
    <property type="match status" value="1"/>
</dbReference>
<dbReference type="Gene3D" id="1.20.5.190">
    <property type="match status" value="1"/>
</dbReference>
<evidence type="ECO:0000256" key="5">
    <source>
        <dbReference type="ARBA" id="ARBA00023203"/>
    </source>
</evidence>
<dbReference type="AlphaFoldDB" id="F0W018"/>
<dbReference type="CDD" id="cd00124">
    <property type="entry name" value="MYSc"/>
    <property type="match status" value="1"/>
</dbReference>
<reference evidence="9" key="1">
    <citation type="journal article" date="2011" name="PLoS Biol.">
        <title>Gene gain and loss during evolution of obligate parasitism in the white rust pathogen of Arabidopsis thaliana.</title>
        <authorList>
            <person name="Kemen E."/>
            <person name="Gardiner A."/>
            <person name="Schultz-Larsen T."/>
            <person name="Kemen A.C."/>
            <person name="Balmuth A.L."/>
            <person name="Robert-Seilaniantz A."/>
            <person name="Bailey K."/>
            <person name="Holub E."/>
            <person name="Studholme D.J."/>
            <person name="Maclean D."/>
            <person name="Jones J.D."/>
        </authorList>
    </citation>
    <scope>NUCLEOTIDE SEQUENCE</scope>
</reference>
<dbReference type="InterPro" id="IPR000048">
    <property type="entry name" value="IQ_motif_EF-hand-BS"/>
</dbReference>
<dbReference type="GO" id="GO:0051015">
    <property type="term" value="F:actin filament binding"/>
    <property type="evidence" value="ECO:0007669"/>
    <property type="project" value="TreeGrafter"/>
</dbReference>
<accession>F0W018</accession>
<dbReference type="GO" id="GO:0016459">
    <property type="term" value="C:myosin complex"/>
    <property type="evidence" value="ECO:0007669"/>
    <property type="project" value="UniProtKB-KW"/>
</dbReference>
<dbReference type="SUPFAM" id="SSF52540">
    <property type="entry name" value="P-loop containing nucleoside triphosphate hydrolases"/>
    <property type="match status" value="1"/>
</dbReference>
<keyword evidence="5 6" id="KW-0009">Actin-binding</keyword>
<keyword evidence="3 6" id="KW-0518">Myosin</keyword>
<dbReference type="EMBL" id="FR824048">
    <property type="protein sequence ID" value="CCA14389.1"/>
    <property type="molecule type" value="Genomic_DNA"/>
</dbReference>
<dbReference type="SMART" id="SM00015">
    <property type="entry name" value="IQ"/>
    <property type="match status" value="4"/>
</dbReference>
<dbReference type="GO" id="GO:0005524">
    <property type="term" value="F:ATP binding"/>
    <property type="evidence" value="ECO:0007669"/>
    <property type="project" value="UniProtKB-UniRule"/>
</dbReference>
<gene>
    <name evidence="9" type="primary">AlNc14C3G496</name>
    <name evidence="9" type="ORF">ALNC14_005320</name>
</gene>
<name>F0W018_9STRA</name>
<dbReference type="Gene3D" id="1.10.10.820">
    <property type="match status" value="1"/>
</dbReference>
<organism evidence="9">
    <name type="scientific">Albugo laibachii Nc14</name>
    <dbReference type="NCBI Taxonomy" id="890382"/>
    <lineage>
        <taxon>Eukaryota</taxon>
        <taxon>Sar</taxon>
        <taxon>Stramenopiles</taxon>
        <taxon>Oomycota</taxon>
        <taxon>Peronosporomycetes</taxon>
        <taxon>Albuginales</taxon>
        <taxon>Albuginaceae</taxon>
        <taxon>Albugo</taxon>
    </lineage>
</organism>
<feature type="region of interest" description="Disordered" evidence="7">
    <location>
        <begin position="514"/>
        <end position="536"/>
    </location>
</feature>
<dbReference type="Pfam" id="PF00063">
    <property type="entry name" value="Myosin_head"/>
    <property type="match status" value="1"/>
</dbReference>
<evidence type="ECO:0000313" key="9">
    <source>
        <dbReference type="EMBL" id="CCA14389.1"/>
    </source>
</evidence>
<dbReference type="InterPro" id="IPR036961">
    <property type="entry name" value="Kinesin_motor_dom_sf"/>
</dbReference>
<dbReference type="PROSITE" id="PS51456">
    <property type="entry name" value="MYOSIN_MOTOR"/>
    <property type="match status" value="1"/>
</dbReference>
<protein>
    <submittedName>
        <fullName evidence="9">Myosinlike protein putative</fullName>
    </submittedName>
</protein>
<feature type="region of interest" description="Actin-binding" evidence="6">
    <location>
        <begin position="556"/>
        <end position="578"/>
    </location>
</feature>
<keyword evidence="1 6" id="KW-0547">Nucleotide-binding</keyword>
<proteinExistence type="inferred from homology"/>
<dbReference type="Gene3D" id="3.40.850.10">
    <property type="entry name" value="Kinesin motor domain"/>
    <property type="match status" value="1"/>
</dbReference>
<feature type="domain" description="Myosin motor" evidence="8">
    <location>
        <begin position="1"/>
        <end position="712"/>
    </location>
</feature>
<dbReference type="PANTHER" id="PTHR13140">
    <property type="entry name" value="MYOSIN"/>
    <property type="match status" value="1"/>
</dbReference>
<keyword evidence="2 6" id="KW-0067">ATP-binding</keyword>
<dbReference type="GO" id="GO:0007015">
    <property type="term" value="P:actin filament organization"/>
    <property type="evidence" value="ECO:0007669"/>
    <property type="project" value="TreeGrafter"/>
</dbReference>
<feature type="binding site" evidence="6">
    <location>
        <begin position="35"/>
        <end position="42"/>
    </location>
    <ligand>
        <name>ATP</name>
        <dbReference type="ChEBI" id="CHEBI:30616"/>
    </ligand>
</feature>
<dbReference type="PROSITE" id="PS50096">
    <property type="entry name" value="IQ"/>
    <property type="match status" value="2"/>
</dbReference>
<sequence length="1187" mass="134074">MRERDELPPHVYAISASSYREMRLFAQDQSILVSGESGAGKTETTKILMSHLAAVSPKLPISSTNDTARNVIERVLQSNLLMESFGNAKTSRNDNSSRFGKFTELHFNASGQLVGAQSSTHLLEKSRVSFQRPGEQNYHIFYQLLASGFVIKSQVQLDDVKCGDFPMLQSARSSTTSLREKLQLPDRAGETDEIIESSRGSMNCTSTDQASFNSTVDSLTTLGITPQIQVEIFKILSAIMYLSCLKFISSGGDNDECFLDSSDFISTRGGIRASQLLEVGECDLTTALTAHELSLTAVPETYTVRLNAEQAIKVRNSIATTLYSHLFRWLVNRVNTSTSRIHSEVAVNKICLLDIFGFENLEQNSYEQFCINYANEKLQQKFTEDIFKSIQLEYTEEGLIWPNVAFQDNLNIVTLIEGCSGILSLLYDEGLRPKGSDGSFTNRLREKYNDHGCLIFPRFNRDAFSIKHYAGFVLYETDGFLMKNSGAFQNDIMQLVRQSRSLFLRSLFSLKKNDGQAPAHTRRSQRRQGDRAHGTCRQRSMSIVPDTVGNQFKCQLDELLAGIRRTKVHYIRCINPNDCKSSSIFNKKQTLDQLRYSGVIEATRISRNAYPDRMLQLHFIKRFSGTILSKSAKPMLEKDIERSAATVQSNQFLNTQHRYPVYQSDQSDHFVRQTTLNLLQKLLPSESNTYQLGKKRVYFCKGVLEVLEGVRTRELHSKALLIQTHVKRWNTQIKYSRMKEALVQLQTWYRWYHFHRLYKRQRSAAIRIQCLLRCYLARTRYLSLRANHCAAQTETAYRKYHCCSNYRKLCVATIKIQSLHRMHVAIKSFRCLRIQAQNLAKLEKEAAMKHDSRSSRTRSFTRLCEAEVLEGADVAIVQLRQEIATLRVAISSLKDISPHRRKIGIINWEAYINSTSDVTANRGDRTLNQATEGLKTAHSCISSTIRRVKDHSQVAAEDNHLMEFSLNELSKVRNVLAKSLNDAMIPNGALQQESATLSTEGAAVQLETGILEYTKITRAKSSKASMELMTQSPQLRRQDSITSSMTSTQVSSSTSIASGPSCEISPWSKTSPLSLSIVHLKPSPASPDNPNASGSLVISTSQRSPTIHYAATQTELPYRSSIHKLIEYHDHDSRSDIHNSIISKLAEITHHVISDACAFSIGDGTESEKLYVPHIFQRSPKKREALQ</sequence>
<dbReference type="Gene3D" id="1.20.58.530">
    <property type="match status" value="1"/>
</dbReference>
<dbReference type="GO" id="GO:0016020">
    <property type="term" value="C:membrane"/>
    <property type="evidence" value="ECO:0007669"/>
    <property type="project" value="TreeGrafter"/>
</dbReference>
<evidence type="ECO:0000256" key="3">
    <source>
        <dbReference type="ARBA" id="ARBA00023123"/>
    </source>
</evidence>
<comment type="similarity">
    <text evidence="6">Belongs to the TRAFAC class myosin-kinesin ATPase superfamily. Myosin family.</text>
</comment>
<dbReference type="PANTHER" id="PTHR13140:SF706">
    <property type="entry name" value="DILUTE CLASS UNCONVENTIONAL MYOSIN, ISOFORM C"/>
    <property type="match status" value="1"/>
</dbReference>
<dbReference type="Gene3D" id="1.20.5.4820">
    <property type="match status" value="1"/>
</dbReference>
<dbReference type="SMART" id="SM00242">
    <property type="entry name" value="MYSc"/>
    <property type="match status" value="1"/>
</dbReference>
<dbReference type="GO" id="GO:0005737">
    <property type="term" value="C:cytoplasm"/>
    <property type="evidence" value="ECO:0007669"/>
    <property type="project" value="TreeGrafter"/>
</dbReference>
<dbReference type="InterPro" id="IPR001609">
    <property type="entry name" value="Myosin_head_motor_dom-like"/>
</dbReference>
<evidence type="ECO:0000256" key="2">
    <source>
        <dbReference type="ARBA" id="ARBA00022840"/>
    </source>
</evidence>
<dbReference type="GO" id="GO:0000146">
    <property type="term" value="F:microfilament motor activity"/>
    <property type="evidence" value="ECO:0007669"/>
    <property type="project" value="TreeGrafter"/>
</dbReference>
<dbReference type="HOGENOM" id="CLU_000192_7_8_1"/>
<dbReference type="InterPro" id="IPR027417">
    <property type="entry name" value="P-loop_NTPase"/>
</dbReference>
<evidence type="ECO:0000259" key="8">
    <source>
        <dbReference type="PROSITE" id="PS51456"/>
    </source>
</evidence>
<reference evidence="9" key="2">
    <citation type="submission" date="2011-02" db="EMBL/GenBank/DDBJ databases">
        <authorList>
            <person name="MacLean D."/>
        </authorList>
    </citation>
    <scope>NUCLEOTIDE SEQUENCE</scope>
</reference>